<accession>M9QDU0</accession>
<keyword evidence="7 17" id="KW-0679">Respiratory chain</keyword>
<evidence type="ECO:0000256" key="2">
    <source>
        <dbReference type="ARBA" id="ARBA00004448"/>
    </source>
</evidence>
<feature type="transmembrane region" description="Helical" evidence="17">
    <location>
        <begin position="219"/>
        <end position="236"/>
    </location>
</feature>
<dbReference type="InterPro" id="IPR027387">
    <property type="entry name" value="Cytb/b6-like_sf"/>
</dbReference>
<keyword evidence="6 17" id="KW-0349">Heme</keyword>
<protein>
    <recommendedName>
        <fullName evidence="4 17">Cytochrome b</fullName>
    </recommendedName>
</protein>
<evidence type="ECO:0000256" key="6">
    <source>
        <dbReference type="ARBA" id="ARBA00022617"/>
    </source>
</evidence>
<dbReference type="PANTHER" id="PTHR19271:SF16">
    <property type="entry name" value="CYTOCHROME B"/>
    <property type="match status" value="1"/>
</dbReference>
<dbReference type="GO" id="GO:0016491">
    <property type="term" value="F:oxidoreductase activity"/>
    <property type="evidence" value="ECO:0007669"/>
    <property type="project" value="UniProtKB-UniRule"/>
</dbReference>
<keyword evidence="11 17" id="KW-0249">Electron transport</keyword>
<dbReference type="PANTHER" id="PTHR19271">
    <property type="entry name" value="CYTOCHROME B"/>
    <property type="match status" value="1"/>
</dbReference>
<evidence type="ECO:0000256" key="11">
    <source>
        <dbReference type="ARBA" id="ARBA00022982"/>
    </source>
</evidence>
<feature type="transmembrane region" description="Helical" evidence="17">
    <location>
        <begin position="127"/>
        <end position="152"/>
    </location>
</feature>
<organism evidence="20">
    <name type="scientific">Spirocerca lupi</name>
    <dbReference type="NCBI Taxonomy" id="304461"/>
    <lineage>
        <taxon>Eukaryota</taxon>
        <taxon>Metazoa</taxon>
        <taxon>Ecdysozoa</taxon>
        <taxon>Nematoda</taxon>
        <taxon>Chromadorea</taxon>
        <taxon>Rhabditida</taxon>
        <taxon>Spirurina</taxon>
        <taxon>Spiruromorpha</taxon>
        <taxon>Thelazioidea</taxon>
        <taxon>Thelaziidae</taxon>
        <taxon>Spirocerca</taxon>
    </lineage>
</organism>
<dbReference type="PROSITE" id="PS51002">
    <property type="entry name" value="CYTB_NTER"/>
    <property type="match status" value="1"/>
</dbReference>
<evidence type="ECO:0000256" key="14">
    <source>
        <dbReference type="ARBA" id="ARBA00023075"/>
    </source>
</evidence>
<dbReference type="GO" id="GO:0008121">
    <property type="term" value="F:quinol-cytochrome-c reductase activity"/>
    <property type="evidence" value="ECO:0007669"/>
    <property type="project" value="TreeGrafter"/>
</dbReference>
<dbReference type="SUPFAM" id="SSF81342">
    <property type="entry name" value="Transmembrane di-heme cytochromes"/>
    <property type="match status" value="1"/>
</dbReference>
<evidence type="ECO:0000256" key="17">
    <source>
        <dbReference type="RuleBase" id="RU362117"/>
    </source>
</evidence>
<evidence type="ECO:0000259" key="18">
    <source>
        <dbReference type="PROSITE" id="PS51002"/>
    </source>
</evidence>
<evidence type="ECO:0000256" key="10">
    <source>
        <dbReference type="ARBA" id="ARBA00022792"/>
    </source>
</evidence>
<feature type="transmembrane region" description="Helical" evidence="17">
    <location>
        <begin position="274"/>
        <end position="292"/>
    </location>
</feature>
<feature type="domain" description="Cytochrome b/b6 C-terminal region profile" evidence="19">
    <location>
        <begin position="197"/>
        <end position="360"/>
    </location>
</feature>
<evidence type="ECO:0000256" key="8">
    <source>
        <dbReference type="ARBA" id="ARBA00022692"/>
    </source>
</evidence>
<dbReference type="SUPFAM" id="SSF81648">
    <property type="entry name" value="a domain/subunit of cytochrome bc1 complex (Ubiquinol-cytochrome c reductase)"/>
    <property type="match status" value="1"/>
</dbReference>
<dbReference type="EMBL" id="KC305876">
    <property type="protein sequence ID" value="AGI51579.1"/>
    <property type="molecule type" value="Genomic_DNA"/>
</dbReference>
<dbReference type="Gene3D" id="1.20.810.10">
    <property type="entry name" value="Cytochrome Bc1 Complex, Chain C"/>
    <property type="match status" value="1"/>
</dbReference>
<dbReference type="InterPro" id="IPR005798">
    <property type="entry name" value="Cyt_b/b6_C"/>
</dbReference>
<dbReference type="Pfam" id="PF00033">
    <property type="entry name" value="Cytochrome_B"/>
    <property type="match status" value="1"/>
</dbReference>
<dbReference type="InterPro" id="IPR036150">
    <property type="entry name" value="Cyt_b/b6_C_sf"/>
</dbReference>
<evidence type="ECO:0000256" key="3">
    <source>
        <dbReference type="ARBA" id="ARBA00011649"/>
    </source>
</evidence>
<evidence type="ECO:0000256" key="5">
    <source>
        <dbReference type="ARBA" id="ARBA00022448"/>
    </source>
</evidence>
<dbReference type="GO" id="GO:0006122">
    <property type="term" value="P:mitochondrial electron transport, ubiquinol to cytochrome c"/>
    <property type="evidence" value="ECO:0007669"/>
    <property type="project" value="TreeGrafter"/>
</dbReference>
<evidence type="ECO:0000256" key="12">
    <source>
        <dbReference type="ARBA" id="ARBA00022989"/>
    </source>
</evidence>
<dbReference type="CDD" id="cd00284">
    <property type="entry name" value="Cytochrome_b_N"/>
    <property type="match status" value="1"/>
</dbReference>
<comment type="subcellular location">
    <subcellularLocation>
        <location evidence="2">Mitochondrion inner membrane</location>
        <topology evidence="2">Multi-pass membrane protein</topology>
    </subcellularLocation>
</comment>
<reference evidence="20" key="1">
    <citation type="journal article" date="2013" name="Parasit. Vectors">
        <title>Characterization of the complete mitochondrial genome of Spirocerca lupi: sequence, gene organization and phylogenetic implications.</title>
        <authorList>
            <person name="Liu G.H."/>
            <person name="Wang Y."/>
            <person name="Song H.Q."/>
            <person name="Li M.W."/>
            <person name="Ai L."/>
            <person name="Yu X.L."/>
            <person name="Zhu X.Q."/>
        </authorList>
    </citation>
    <scope>NUCLEOTIDE SEQUENCE</scope>
</reference>
<feature type="transmembrane region" description="Helical" evidence="17">
    <location>
        <begin position="299"/>
        <end position="320"/>
    </location>
</feature>
<dbReference type="InterPro" id="IPR048259">
    <property type="entry name" value="Cytochrome_b_N_euk/bac"/>
</dbReference>
<feature type="domain" description="Cytochrome b/b6 N-terminal region profile" evidence="18">
    <location>
        <begin position="1"/>
        <end position="196"/>
    </location>
</feature>
<evidence type="ECO:0000259" key="19">
    <source>
        <dbReference type="PROSITE" id="PS51003"/>
    </source>
</evidence>
<keyword evidence="8 17" id="KW-0812">Transmembrane</keyword>
<feature type="transmembrane region" description="Helical" evidence="17">
    <location>
        <begin position="97"/>
        <end position="121"/>
    </location>
</feature>
<dbReference type="CTD" id="4519"/>
<dbReference type="PROSITE" id="PS51003">
    <property type="entry name" value="CYTB_CTER"/>
    <property type="match status" value="1"/>
</dbReference>
<keyword evidence="16 17" id="KW-0472">Membrane</keyword>
<keyword evidence="15 17" id="KW-0496">Mitochondrion</keyword>
<dbReference type="GO" id="GO:0046872">
    <property type="term" value="F:metal ion binding"/>
    <property type="evidence" value="ECO:0007669"/>
    <property type="project" value="UniProtKB-UniRule"/>
</dbReference>
<dbReference type="InterPro" id="IPR005797">
    <property type="entry name" value="Cyt_b/b6_N"/>
</dbReference>
<gene>
    <name evidence="20" type="primary">cytb</name>
</gene>
<sequence length="360" mass="42325">MCLVKSLGFLPASFSLSYLWNFGSMLGVMLLSQIFTGLFLTFYYTAGESFFSVQYIMFEVKMGWLLRILHSNGASLFFFCIYIHIFKGLICGSYRLINVWLSGVVIYFLMMGIAFTGYAVIWGQMSYWAAVVITSLMTSVPYFGKYLVWWVWGSFSVCENTLKFFYSIHFILPWLLIVLVMVHLLFLHVTGSSSSLYCHGDYDKINFFPSFWVKDSLDFFLYLFLVMFALMFSFNLSDPMIFVESDSMTSPAHVVPEWYFLFAFTILRSITNKLLGVILMFGGVFLLMILVWPKIYFMFLYNLLYVVVMCFVWSFFWLTWAGHYPTDYPFNYYNLFFTMIYFSCVIFMCIINFLTIKMFS</sequence>
<evidence type="ECO:0000256" key="16">
    <source>
        <dbReference type="ARBA" id="ARBA00023136"/>
    </source>
</evidence>
<feature type="transmembrane region" description="Helical" evidence="17">
    <location>
        <begin position="164"/>
        <end position="186"/>
    </location>
</feature>
<geneLocation type="mitochondrion" evidence="20"/>
<proteinExistence type="inferred from homology"/>
<comment type="subunit">
    <text evidence="3">The main subunits of complex b-c1 are: cytochrome b, cytochrome c1 and the Rieske protein.</text>
</comment>
<feature type="transmembrane region" description="Helical" evidence="17">
    <location>
        <begin position="332"/>
        <end position="354"/>
    </location>
</feature>
<evidence type="ECO:0000256" key="7">
    <source>
        <dbReference type="ARBA" id="ARBA00022660"/>
    </source>
</evidence>
<comment type="cofactor">
    <cofactor evidence="17">
        <name>heme b</name>
        <dbReference type="ChEBI" id="CHEBI:60344"/>
    </cofactor>
    <text evidence="17">Binds 2 heme groups non-covalently.</text>
</comment>
<feature type="transmembrane region" description="Helical" evidence="17">
    <location>
        <begin position="64"/>
        <end position="85"/>
    </location>
</feature>
<keyword evidence="12 17" id="KW-1133">Transmembrane helix</keyword>
<evidence type="ECO:0000313" key="20">
    <source>
        <dbReference type="EMBL" id="AGI51579.1"/>
    </source>
</evidence>
<keyword evidence="14" id="KW-0830">Ubiquinone</keyword>
<evidence type="ECO:0000256" key="1">
    <source>
        <dbReference type="ARBA" id="ARBA00002566"/>
    </source>
</evidence>
<evidence type="ECO:0000256" key="4">
    <source>
        <dbReference type="ARBA" id="ARBA00013531"/>
    </source>
</evidence>
<comment type="similarity">
    <text evidence="17">Belongs to the cytochrome b family.</text>
</comment>
<keyword evidence="9 17" id="KW-0479">Metal-binding</keyword>
<keyword evidence="13 17" id="KW-0408">Iron</keyword>
<feature type="transmembrane region" description="Helical" evidence="17">
    <location>
        <begin position="20"/>
        <end position="44"/>
    </location>
</feature>
<keyword evidence="10" id="KW-0999">Mitochondrion inner membrane</keyword>
<keyword evidence="5 17" id="KW-0813">Transport</keyword>
<dbReference type="Pfam" id="PF00032">
    <property type="entry name" value="Cytochrom_B_C"/>
    <property type="match status" value="1"/>
</dbReference>
<name>M9QDU0_9BILA</name>
<evidence type="ECO:0000256" key="13">
    <source>
        <dbReference type="ARBA" id="ARBA00023004"/>
    </source>
</evidence>
<comment type="function">
    <text evidence="1 17">Component of the ubiquinol-cytochrome c reductase complex (complex III or cytochrome b-c1 complex) that is part of the mitochondrial respiratory chain. The b-c1 complex mediates electron transfer from ubiquinol to cytochrome c. Contributes to the generation of a proton gradient across the mitochondrial membrane that is then used for ATP synthesis.</text>
</comment>
<dbReference type="InterPro" id="IPR016174">
    <property type="entry name" value="Di-haem_cyt_TM"/>
</dbReference>
<dbReference type="RefSeq" id="YP_007890909.1">
    <property type="nucleotide sequence ID" value="NC_021135.1"/>
</dbReference>
<evidence type="ECO:0000256" key="15">
    <source>
        <dbReference type="ARBA" id="ARBA00023128"/>
    </source>
</evidence>
<dbReference type="AlphaFoldDB" id="M9QDU0"/>
<dbReference type="GO" id="GO:0005743">
    <property type="term" value="C:mitochondrial inner membrane"/>
    <property type="evidence" value="ECO:0007669"/>
    <property type="project" value="UniProtKB-SubCell"/>
</dbReference>
<evidence type="ECO:0000256" key="9">
    <source>
        <dbReference type="ARBA" id="ARBA00022723"/>
    </source>
</evidence>
<dbReference type="GeneID" id="15333409"/>